<dbReference type="OMA" id="PHYFRIY"/>
<dbReference type="Proteomes" id="UP000014254">
    <property type="component" value="Unassembled WGS sequence"/>
</dbReference>
<dbReference type="Pfam" id="PF13639">
    <property type="entry name" value="zf-RING_2"/>
    <property type="match status" value="1"/>
</dbReference>
<keyword evidence="1" id="KW-0862">Zinc</keyword>
<feature type="compositionally biased region" description="Polar residues" evidence="3">
    <location>
        <begin position="107"/>
        <end position="117"/>
    </location>
</feature>
<evidence type="ECO:0000256" key="3">
    <source>
        <dbReference type="SAM" id="MobiDB-lite"/>
    </source>
</evidence>
<dbReference type="SUPFAM" id="SSF57850">
    <property type="entry name" value="RING/U-box"/>
    <property type="match status" value="1"/>
</dbReference>
<keyword evidence="2" id="KW-0175">Coiled coil</keyword>
<evidence type="ECO:0000256" key="2">
    <source>
        <dbReference type="SAM" id="Coils"/>
    </source>
</evidence>
<evidence type="ECO:0000313" key="5">
    <source>
        <dbReference type="EMBL" id="EPB86446.1"/>
    </source>
</evidence>
<dbReference type="VEuPathDB" id="FungiDB:HMPREF1544_06713"/>
<evidence type="ECO:0000256" key="1">
    <source>
        <dbReference type="PROSITE-ProRule" id="PRU00175"/>
    </source>
</evidence>
<dbReference type="GO" id="GO:0008270">
    <property type="term" value="F:zinc ion binding"/>
    <property type="evidence" value="ECO:0007669"/>
    <property type="project" value="UniProtKB-KW"/>
</dbReference>
<reference evidence="6" key="1">
    <citation type="submission" date="2013-05" db="EMBL/GenBank/DDBJ databases">
        <title>The Genome sequence of Mucor circinelloides f. circinelloides 1006PhL.</title>
        <authorList>
            <consortium name="The Broad Institute Genomics Platform"/>
            <person name="Cuomo C."/>
            <person name="Earl A."/>
            <person name="Findley K."/>
            <person name="Lee S.C."/>
            <person name="Walker B."/>
            <person name="Young S."/>
            <person name="Zeng Q."/>
            <person name="Gargeya S."/>
            <person name="Fitzgerald M."/>
            <person name="Haas B."/>
            <person name="Abouelleil A."/>
            <person name="Allen A.W."/>
            <person name="Alvarado L."/>
            <person name="Arachchi H.M."/>
            <person name="Berlin A.M."/>
            <person name="Chapman S.B."/>
            <person name="Gainer-Dewar J."/>
            <person name="Goldberg J."/>
            <person name="Griggs A."/>
            <person name="Gujja S."/>
            <person name="Hansen M."/>
            <person name="Howarth C."/>
            <person name="Imamovic A."/>
            <person name="Ireland A."/>
            <person name="Larimer J."/>
            <person name="McCowan C."/>
            <person name="Murphy C."/>
            <person name="Pearson M."/>
            <person name="Poon T.W."/>
            <person name="Priest M."/>
            <person name="Roberts A."/>
            <person name="Saif S."/>
            <person name="Shea T."/>
            <person name="Sisk P."/>
            <person name="Sykes S."/>
            <person name="Wortman J."/>
            <person name="Nusbaum C."/>
            <person name="Birren B."/>
        </authorList>
    </citation>
    <scope>NUCLEOTIDE SEQUENCE [LARGE SCALE GENOMIC DNA]</scope>
    <source>
        <strain evidence="6">1006PhL</strain>
    </source>
</reference>
<feature type="coiled-coil region" evidence="2">
    <location>
        <begin position="252"/>
        <end position="282"/>
    </location>
</feature>
<accession>S2J8K8</accession>
<dbReference type="InterPro" id="IPR013083">
    <property type="entry name" value="Znf_RING/FYVE/PHD"/>
</dbReference>
<feature type="region of interest" description="Disordered" evidence="3">
    <location>
        <begin position="107"/>
        <end position="126"/>
    </location>
</feature>
<sequence>MRIVCSICLEDVHENSCLTAIVRCGHIFDKACIDQALKNGRGQCPVCKSQVVNSSSFTPHYFRIYPSASESHDNQECINLKAKLAEANLRIATLSLEVSDTKNALNSSHQEQKTLSSKLKEANATAERTTKVTERLKEDIERIKRAKDDCHKRADKLKYLNQTLTSNLKESENLCQSLREQLVIQDVSSDSQGALNSVPSISGSLPLTQASQKDYLDLKKSYQELVIRERLATKKLADLAIQGKDSEDIENLANTQRVYKQLNEALTKLLKTTNNANQLKHEKKRHTK</sequence>
<organism evidence="5 6">
    <name type="scientific">Mucor circinelloides f. circinelloides (strain 1006PhL)</name>
    <name type="common">Mucormycosis agent</name>
    <name type="synonym">Calyptromyces circinelloides</name>
    <dbReference type="NCBI Taxonomy" id="1220926"/>
    <lineage>
        <taxon>Eukaryota</taxon>
        <taxon>Fungi</taxon>
        <taxon>Fungi incertae sedis</taxon>
        <taxon>Mucoromycota</taxon>
        <taxon>Mucoromycotina</taxon>
        <taxon>Mucoromycetes</taxon>
        <taxon>Mucorales</taxon>
        <taxon>Mucorineae</taxon>
        <taxon>Mucoraceae</taxon>
        <taxon>Mucor</taxon>
    </lineage>
</organism>
<protein>
    <recommendedName>
        <fullName evidence="4">RING-type domain-containing protein</fullName>
    </recommendedName>
</protein>
<feature type="domain" description="RING-type" evidence="4">
    <location>
        <begin position="5"/>
        <end position="48"/>
    </location>
</feature>
<proteinExistence type="predicted"/>
<dbReference type="InParanoid" id="S2J8K8"/>
<evidence type="ECO:0000313" key="6">
    <source>
        <dbReference type="Proteomes" id="UP000014254"/>
    </source>
</evidence>
<dbReference type="PROSITE" id="PS50089">
    <property type="entry name" value="ZF_RING_2"/>
    <property type="match status" value="1"/>
</dbReference>
<dbReference type="Gene3D" id="3.30.40.10">
    <property type="entry name" value="Zinc/RING finger domain, C3HC4 (zinc finger)"/>
    <property type="match status" value="1"/>
</dbReference>
<name>S2J8K8_MUCC1</name>
<keyword evidence="1" id="KW-0863">Zinc-finger</keyword>
<evidence type="ECO:0000259" key="4">
    <source>
        <dbReference type="PROSITE" id="PS50089"/>
    </source>
</evidence>
<dbReference type="OrthoDB" id="2268717at2759"/>
<dbReference type="InterPro" id="IPR001841">
    <property type="entry name" value="Znf_RING"/>
</dbReference>
<dbReference type="AlphaFoldDB" id="S2J8K8"/>
<keyword evidence="6" id="KW-1185">Reference proteome</keyword>
<dbReference type="EMBL" id="KE123988">
    <property type="protein sequence ID" value="EPB86446.1"/>
    <property type="molecule type" value="Genomic_DNA"/>
</dbReference>
<keyword evidence="1" id="KW-0479">Metal-binding</keyword>
<gene>
    <name evidence="5" type="ORF">HMPREF1544_06713</name>
</gene>
<dbReference type="SMART" id="SM00184">
    <property type="entry name" value="RING"/>
    <property type="match status" value="1"/>
</dbReference>